<protein>
    <submittedName>
        <fullName evidence="1">Membrane-like protein</fullName>
    </submittedName>
</protein>
<dbReference type="EMBL" id="CP022745">
    <property type="protein sequence ID" value="ASY44055.1"/>
    <property type="molecule type" value="Genomic_DNA"/>
</dbReference>
<dbReference type="KEGG" id="shyd:CJD35_05995"/>
<organism evidence="1 2">
    <name type="scientific">Sphingobium xenophagum</name>
    <dbReference type="NCBI Taxonomy" id="121428"/>
    <lineage>
        <taxon>Bacteria</taxon>
        <taxon>Pseudomonadati</taxon>
        <taxon>Pseudomonadota</taxon>
        <taxon>Alphaproteobacteria</taxon>
        <taxon>Sphingomonadales</taxon>
        <taxon>Sphingomonadaceae</taxon>
        <taxon>Sphingobium</taxon>
    </lineage>
</organism>
<sequence>MIGLRLAGLVAMGAGLAGCDSKPNNDAASVMQTVPVVVNSAPPENVAAPVSQPKNLKNNRFPVSRETLAPPKAPPVKAQPQPDYRAIGTEPFWAVTVRGTVATLERPDQGPMQFAVARASEKRTIRYIGDGFAMTISQGPCSDGMSDALWSDRVAVAFADGVLKGCGGERDTGDSPPV</sequence>
<name>A0A249MS97_SPHXE</name>
<evidence type="ECO:0000313" key="2">
    <source>
        <dbReference type="Proteomes" id="UP000217141"/>
    </source>
</evidence>
<proteinExistence type="predicted"/>
<dbReference type="Proteomes" id="UP000217141">
    <property type="component" value="Chromosome I"/>
</dbReference>
<dbReference type="AlphaFoldDB" id="A0A249MS97"/>
<accession>A0A249MS97</accession>
<evidence type="ECO:0000313" key="1">
    <source>
        <dbReference type="EMBL" id="ASY44055.1"/>
    </source>
</evidence>
<dbReference type="PROSITE" id="PS51257">
    <property type="entry name" value="PROKAR_LIPOPROTEIN"/>
    <property type="match status" value="1"/>
</dbReference>
<gene>
    <name evidence="1" type="ORF">CJD35_05995</name>
</gene>
<dbReference type="RefSeq" id="WP_017183228.1">
    <property type="nucleotide sequence ID" value="NZ_CP022745.1"/>
</dbReference>
<reference evidence="1 2" key="1">
    <citation type="submission" date="2017-08" db="EMBL/GenBank/DDBJ databases">
        <title>Whole Genome Sequence of Sphingobium hydrophobicum C1: Insights into Adaption to the Electronic-waste Contaminated Sediment.</title>
        <authorList>
            <person name="Song D."/>
            <person name="Chen X."/>
            <person name="Xu M."/>
        </authorList>
    </citation>
    <scope>NUCLEOTIDE SEQUENCE [LARGE SCALE GENOMIC DNA]</scope>
    <source>
        <strain evidence="1 2">C1</strain>
    </source>
</reference>